<feature type="compositionally biased region" description="Polar residues" evidence="1">
    <location>
        <begin position="64"/>
        <end position="76"/>
    </location>
</feature>
<feature type="compositionally biased region" description="Acidic residues" evidence="1">
    <location>
        <begin position="7"/>
        <end position="17"/>
    </location>
</feature>
<dbReference type="InterPro" id="IPR022190">
    <property type="entry name" value="DUF3716"/>
</dbReference>
<proteinExistence type="predicted"/>
<gene>
    <name evidence="2" type="ORF">B0T18DRAFT_315171</name>
</gene>
<reference evidence="2" key="1">
    <citation type="submission" date="2023-06" db="EMBL/GenBank/DDBJ databases">
        <title>Genome-scale phylogeny and comparative genomics of the fungal order Sordariales.</title>
        <authorList>
            <consortium name="Lawrence Berkeley National Laboratory"/>
            <person name="Hensen N."/>
            <person name="Bonometti L."/>
            <person name="Westerberg I."/>
            <person name="Brannstrom I.O."/>
            <person name="Guillou S."/>
            <person name="Cros-Aarteil S."/>
            <person name="Calhoun S."/>
            <person name="Haridas S."/>
            <person name="Kuo A."/>
            <person name="Mondo S."/>
            <person name="Pangilinan J."/>
            <person name="Riley R."/>
            <person name="LaButti K."/>
            <person name="Andreopoulos B."/>
            <person name="Lipzen A."/>
            <person name="Chen C."/>
            <person name="Yanf M."/>
            <person name="Daum C."/>
            <person name="Ng V."/>
            <person name="Clum A."/>
            <person name="Steindorff A."/>
            <person name="Ohm R."/>
            <person name="Martin F."/>
            <person name="Silar P."/>
            <person name="Natvig D."/>
            <person name="Lalanne C."/>
            <person name="Gautier V."/>
            <person name="Ament-velasquez S.L."/>
            <person name="Kruys A."/>
            <person name="Hutchinson M.I."/>
            <person name="Powell A.J."/>
            <person name="Barry K."/>
            <person name="Miller A.N."/>
            <person name="Grigoriev I.V."/>
            <person name="Debuchy R."/>
            <person name="Gladieux P."/>
            <person name="Thoren M.H."/>
            <person name="Johannesson H."/>
        </authorList>
    </citation>
    <scope>NUCLEOTIDE SEQUENCE</scope>
    <source>
        <strain evidence="2">SMH3187-1</strain>
    </source>
</reference>
<feature type="region of interest" description="Disordered" evidence="1">
    <location>
        <begin position="40"/>
        <end position="84"/>
    </location>
</feature>
<dbReference type="Pfam" id="PF12511">
    <property type="entry name" value="DUF3716"/>
    <property type="match status" value="1"/>
</dbReference>
<dbReference type="Proteomes" id="UP001172155">
    <property type="component" value="Unassembled WGS sequence"/>
</dbReference>
<evidence type="ECO:0000256" key="1">
    <source>
        <dbReference type="SAM" id="MobiDB-lite"/>
    </source>
</evidence>
<feature type="region of interest" description="Disordered" evidence="1">
    <location>
        <begin position="1"/>
        <end position="26"/>
    </location>
</feature>
<name>A0AA40F9L1_9PEZI</name>
<evidence type="ECO:0000313" key="2">
    <source>
        <dbReference type="EMBL" id="KAK0753261.1"/>
    </source>
</evidence>
<accession>A0AA40F9L1</accession>
<keyword evidence="3" id="KW-1185">Reference proteome</keyword>
<dbReference type="AlphaFoldDB" id="A0AA40F9L1"/>
<dbReference type="EMBL" id="JAUKUD010000001">
    <property type="protein sequence ID" value="KAK0753261.1"/>
    <property type="molecule type" value="Genomic_DNA"/>
</dbReference>
<sequence>MTPDAQVDADADADLDDQDHSAATGIPSHVDLGAAAAILANGGQPDDNQGHPDLGQGLAHVHHQQVQSQMGMSHMQQEPPMDPSIKTTEQFAQESGYHSLNLDSALAKRLSREPGQRHAQQRRPEQALNLGRRSNVEALFAHIAGVEARVPCKNCHKGHGPWNSCIIVDGQMCGSCANCWFNASGARCSFHETRNPQPPQTHQPMLPANNAGLVPEPGFRFSTPHGMPVMPPAPGPSGMGGVAYPASFTQNPALQNTITSAINQTRSLDKMSRQLLHIDITAKQLALQIVEYEEMLAHGGHDSPSLMSAQQGMGDDPGP</sequence>
<organism evidence="2 3">
    <name type="scientific">Schizothecium vesticola</name>
    <dbReference type="NCBI Taxonomy" id="314040"/>
    <lineage>
        <taxon>Eukaryota</taxon>
        <taxon>Fungi</taxon>
        <taxon>Dikarya</taxon>
        <taxon>Ascomycota</taxon>
        <taxon>Pezizomycotina</taxon>
        <taxon>Sordariomycetes</taxon>
        <taxon>Sordariomycetidae</taxon>
        <taxon>Sordariales</taxon>
        <taxon>Schizotheciaceae</taxon>
        <taxon>Schizothecium</taxon>
    </lineage>
</organism>
<protein>
    <submittedName>
        <fullName evidence="2">Uncharacterized protein</fullName>
    </submittedName>
</protein>
<evidence type="ECO:0000313" key="3">
    <source>
        <dbReference type="Proteomes" id="UP001172155"/>
    </source>
</evidence>
<comment type="caution">
    <text evidence="2">The sequence shown here is derived from an EMBL/GenBank/DDBJ whole genome shotgun (WGS) entry which is preliminary data.</text>
</comment>